<keyword evidence="2" id="KW-1185">Reference proteome</keyword>
<dbReference type="InterPro" id="IPR032675">
    <property type="entry name" value="LRR_dom_sf"/>
</dbReference>
<dbReference type="HOGENOM" id="CLU_018544_12_4_1"/>
<dbReference type="SUPFAM" id="SSF52047">
    <property type="entry name" value="RNI-like"/>
    <property type="match status" value="1"/>
</dbReference>
<dbReference type="Proteomes" id="UP000054166">
    <property type="component" value="Unassembled WGS sequence"/>
</dbReference>
<dbReference type="InParanoid" id="A0A0C3F7K1"/>
<proteinExistence type="predicted"/>
<dbReference type="InterPro" id="IPR036047">
    <property type="entry name" value="F-box-like_dom_sf"/>
</dbReference>
<dbReference type="OrthoDB" id="3270987at2759"/>
<protein>
    <submittedName>
        <fullName evidence="1">Uncharacterized protein</fullName>
    </submittedName>
</protein>
<dbReference type="Gene3D" id="3.80.10.10">
    <property type="entry name" value="Ribonuclease Inhibitor"/>
    <property type="match status" value="1"/>
</dbReference>
<evidence type="ECO:0000313" key="2">
    <source>
        <dbReference type="Proteomes" id="UP000054166"/>
    </source>
</evidence>
<dbReference type="Gene3D" id="1.20.1280.50">
    <property type="match status" value="1"/>
</dbReference>
<name>A0A0C3F7K1_PILCF</name>
<dbReference type="EMBL" id="KN833041">
    <property type="protein sequence ID" value="KIM75841.1"/>
    <property type="molecule type" value="Genomic_DNA"/>
</dbReference>
<sequence length="467" mass="52320">MPSFTQTSVVASTNNDTFAVKAINHQVTLLNPAMRFGSIYTAAVRQPSVKRTPKNYFPPPPIHRLPFELLSAIFTTCMPGERSFVDCHAIPLVLGQICRHWRHVALSTTSLWRYIHVVLGRGRSSAWLPVWLSRSAGCSLSVMIYGLTSSEDASAALHSIIQHAHRWEDLDVSLPGQLFHSFASIRRRLPLLRKVKMVNTSDKVSSLRMCFDAPNLERIELSFGLEKAEPLSAALTHCTLRYGILDCVEFIKRHPQITHCSLHDCPTSPVPLQAPIVAQLVSLHVSNYTRHGITAAFECLTLPALREVSITLGNATQFSFISFMGLLSRSGCRLDRLTIHSGIIPNQNLISLLQRIPSLKELEILQPDTLYIGPLFFDQLVQRLTCGQFSPNLHEPVLLPNLRSLSLCGRRLRINGDNVADMIQSRWHERSPDIARLGAVALQGHSWDPKTAGRLEYFRREGLQVIL</sequence>
<organism evidence="1 2">
    <name type="scientific">Piloderma croceum (strain F 1598)</name>
    <dbReference type="NCBI Taxonomy" id="765440"/>
    <lineage>
        <taxon>Eukaryota</taxon>
        <taxon>Fungi</taxon>
        <taxon>Dikarya</taxon>
        <taxon>Basidiomycota</taxon>
        <taxon>Agaricomycotina</taxon>
        <taxon>Agaricomycetes</taxon>
        <taxon>Agaricomycetidae</taxon>
        <taxon>Atheliales</taxon>
        <taxon>Atheliaceae</taxon>
        <taxon>Piloderma</taxon>
    </lineage>
</organism>
<evidence type="ECO:0000313" key="1">
    <source>
        <dbReference type="EMBL" id="KIM75841.1"/>
    </source>
</evidence>
<reference evidence="1 2" key="1">
    <citation type="submission" date="2014-04" db="EMBL/GenBank/DDBJ databases">
        <authorList>
            <consortium name="DOE Joint Genome Institute"/>
            <person name="Kuo A."/>
            <person name="Tarkka M."/>
            <person name="Buscot F."/>
            <person name="Kohler A."/>
            <person name="Nagy L.G."/>
            <person name="Floudas D."/>
            <person name="Copeland A."/>
            <person name="Barry K.W."/>
            <person name="Cichocki N."/>
            <person name="Veneault-Fourrey C."/>
            <person name="LaButti K."/>
            <person name="Lindquist E.A."/>
            <person name="Lipzen A."/>
            <person name="Lundell T."/>
            <person name="Morin E."/>
            <person name="Murat C."/>
            <person name="Sun H."/>
            <person name="Tunlid A."/>
            <person name="Henrissat B."/>
            <person name="Grigoriev I.V."/>
            <person name="Hibbett D.S."/>
            <person name="Martin F."/>
            <person name="Nordberg H.P."/>
            <person name="Cantor M.N."/>
            <person name="Hua S.X."/>
        </authorList>
    </citation>
    <scope>NUCLEOTIDE SEQUENCE [LARGE SCALE GENOMIC DNA]</scope>
    <source>
        <strain evidence="1 2">F 1598</strain>
    </source>
</reference>
<dbReference type="STRING" id="765440.A0A0C3F7K1"/>
<accession>A0A0C3F7K1</accession>
<reference evidence="2" key="2">
    <citation type="submission" date="2015-01" db="EMBL/GenBank/DDBJ databases">
        <title>Evolutionary Origins and Diversification of the Mycorrhizal Mutualists.</title>
        <authorList>
            <consortium name="DOE Joint Genome Institute"/>
            <consortium name="Mycorrhizal Genomics Consortium"/>
            <person name="Kohler A."/>
            <person name="Kuo A."/>
            <person name="Nagy L.G."/>
            <person name="Floudas D."/>
            <person name="Copeland A."/>
            <person name="Barry K.W."/>
            <person name="Cichocki N."/>
            <person name="Veneault-Fourrey C."/>
            <person name="LaButti K."/>
            <person name="Lindquist E.A."/>
            <person name="Lipzen A."/>
            <person name="Lundell T."/>
            <person name="Morin E."/>
            <person name="Murat C."/>
            <person name="Riley R."/>
            <person name="Ohm R."/>
            <person name="Sun H."/>
            <person name="Tunlid A."/>
            <person name="Henrissat B."/>
            <person name="Grigoriev I.V."/>
            <person name="Hibbett D.S."/>
            <person name="Martin F."/>
        </authorList>
    </citation>
    <scope>NUCLEOTIDE SEQUENCE [LARGE SCALE GENOMIC DNA]</scope>
    <source>
        <strain evidence="2">F 1598</strain>
    </source>
</reference>
<dbReference type="AlphaFoldDB" id="A0A0C3F7K1"/>
<dbReference type="SUPFAM" id="SSF81383">
    <property type="entry name" value="F-box domain"/>
    <property type="match status" value="1"/>
</dbReference>
<gene>
    <name evidence="1" type="ORF">PILCRDRAFT_662276</name>
</gene>